<gene>
    <name evidence="4" type="primary">MED37C_3</name>
    <name evidence="4" type="ORF">CFP56_026695</name>
</gene>
<evidence type="ECO:0000256" key="2">
    <source>
        <dbReference type="ARBA" id="ARBA00022741"/>
    </source>
</evidence>
<dbReference type="GO" id="GO:0140662">
    <property type="term" value="F:ATP-dependent protein folding chaperone"/>
    <property type="evidence" value="ECO:0007669"/>
    <property type="project" value="InterPro"/>
</dbReference>
<dbReference type="Pfam" id="PF00012">
    <property type="entry name" value="HSP70"/>
    <property type="match status" value="1"/>
</dbReference>
<keyword evidence="3" id="KW-0067">ATP-binding</keyword>
<sequence>MTIETKCVWCCIKNKNGGEEEGLAINIDLGTTYSCGAVWQRVRVEIITNEQDNRMMPSYVAFTDNDGWGSQNFSFNMNMAILLGLY</sequence>
<evidence type="ECO:0000313" key="4">
    <source>
        <dbReference type="EMBL" id="KAK7832243.1"/>
    </source>
</evidence>
<dbReference type="InterPro" id="IPR018181">
    <property type="entry name" value="Heat_shock_70_CS"/>
</dbReference>
<dbReference type="PANTHER" id="PTHR19375">
    <property type="entry name" value="HEAT SHOCK PROTEIN 70KDA"/>
    <property type="match status" value="1"/>
</dbReference>
<evidence type="ECO:0000256" key="3">
    <source>
        <dbReference type="ARBA" id="ARBA00022840"/>
    </source>
</evidence>
<dbReference type="InterPro" id="IPR043129">
    <property type="entry name" value="ATPase_NBD"/>
</dbReference>
<comment type="similarity">
    <text evidence="1">Belongs to the heat shock protein 70 family.</text>
</comment>
<evidence type="ECO:0000256" key="1">
    <source>
        <dbReference type="ARBA" id="ARBA00007381"/>
    </source>
</evidence>
<evidence type="ECO:0000313" key="5">
    <source>
        <dbReference type="Proteomes" id="UP000237347"/>
    </source>
</evidence>
<dbReference type="AlphaFoldDB" id="A0AAW0JZH6"/>
<proteinExistence type="inferred from homology"/>
<dbReference type="PROSITE" id="PS00297">
    <property type="entry name" value="HSP70_1"/>
    <property type="match status" value="1"/>
</dbReference>
<reference evidence="4 5" key="1">
    <citation type="journal article" date="2018" name="Sci. Data">
        <title>The draft genome sequence of cork oak.</title>
        <authorList>
            <person name="Ramos A.M."/>
            <person name="Usie A."/>
            <person name="Barbosa P."/>
            <person name="Barros P.M."/>
            <person name="Capote T."/>
            <person name="Chaves I."/>
            <person name="Simoes F."/>
            <person name="Abreu I."/>
            <person name="Carrasquinho I."/>
            <person name="Faro C."/>
            <person name="Guimaraes J.B."/>
            <person name="Mendonca D."/>
            <person name="Nobrega F."/>
            <person name="Rodrigues L."/>
            <person name="Saibo N.J.M."/>
            <person name="Varela M.C."/>
            <person name="Egas C."/>
            <person name="Matos J."/>
            <person name="Miguel C.M."/>
            <person name="Oliveira M.M."/>
            <person name="Ricardo C.P."/>
            <person name="Goncalves S."/>
        </authorList>
    </citation>
    <scope>NUCLEOTIDE SEQUENCE [LARGE SCALE GENOMIC DNA]</scope>
    <source>
        <strain evidence="5">cv. HL8</strain>
    </source>
</reference>
<name>A0AAW0JZH6_QUESU</name>
<accession>A0AAW0JZH6</accession>
<dbReference type="SUPFAM" id="SSF53067">
    <property type="entry name" value="Actin-like ATPase domain"/>
    <property type="match status" value="1"/>
</dbReference>
<dbReference type="EMBL" id="PKMF04000429">
    <property type="protein sequence ID" value="KAK7832243.1"/>
    <property type="molecule type" value="Genomic_DNA"/>
</dbReference>
<comment type="caution">
    <text evidence="4">The sequence shown here is derived from an EMBL/GenBank/DDBJ whole genome shotgun (WGS) entry which is preliminary data.</text>
</comment>
<keyword evidence="5" id="KW-1185">Reference proteome</keyword>
<keyword evidence="2" id="KW-0547">Nucleotide-binding</keyword>
<dbReference type="Gene3D" id="3.30.420.40">
    <property type="match status" value="1"/>
</dbReference>
<dbReference type="Proteomes" id="UP000237347">
    <property type="component" value="Unassembled WGS sequence"/>
</dbReference>
<dbReference type="GO" id="GO:0005524">
    <property type="term" value="F:ATP binding"/>
    <property type="evidence" value="ECO:0007669"/>
    <property type="project" value="UniProtKB-KW"/>
</dbReference>
<organism evidence="4 5">
    <name type="scientific">Quercus suber</name>
    <name type="common">Cork oak</name>
    <dbReference type="NCBI Taxonomy" id="58331"/>
    <lineage>
        <taxon>Eukaryota</taxon>
        <taxon>Viridiplantae</taxon>
        <taxon>Streptophyta</taxon>
        <taxon>Embryophyta</taxon>
        <taxon>Tracheophyta</taxon>
        <taxon>Spermatophyta</taxon>
        <taxon>Magnoliopsida</taxon>
        <taxon>eudicotyledons</taxon>
        <taxon>Gunneridae</taxon>
        <taxon>Pentapetalae</taxon>
        <taxon>rosids</taxon>
        <taxon>fabids</taxon>
        <taxon>Fagales</taxon>
        <taxon>Fagaceae</taxon>
        <taxon>Quercus</taxon>
    </lineage>
</organism>
<protein>
    <submittedName>
        <fullName evidence="4">Mediator of rna polymerase ii transcription subunit 37c</fullName>
    </submittedName>
</protein>
<dbReference type="InterPro" id="IPR013126">
    <property type="entry name" value="Hsp_70_fam"/>
</dbReference>
<dbReference type="PRINTS" id="PR00301">
    <property type="entry name" value="HEATSHOCK70"/>
</dbReference>
<dbReference type="FunFam" id="3.30.420.40:FF:000028">
    <property type="entry name" value="heat shock 70 kDa protein-like"/>
    <property type="match status" value="1"/>
</dbReference>